<dbReference type="InterPro" id="IPR001509">
    <property type="entry name" value="Epimerase_deHydtase"/>
</dbReference>
<feature type="domain" description="NAD-dependent epimerase/dehydratase" evidence="1">
    <location>
        <begin position="8"/>
        <end position="205"/>
    </location>
</feature>
<dbReference type="SUPFAM" id="SSF51735">
    <property type="entry name" value="NAD(P)-binding Rossmann-fold domains"/>
    <property type="match status" value="1"/>
</dbReference>
<reference evidence="2 3" key="1">
    <citation type="submission" date="2019-03" db="EMBL/GenBank/DDBJ databases">
        <title>Draft genome sequences of novel Actinobacteria.</title>
        <authorList>
            <person name="Sahin N."/>
            <person name="Ay H."/>
            <person name="Saygin H."/>
        </authorList>
    </citation>
    <scope>NUCLEOTIDE SEQUENCE [LARGE SCALE GENOMIC DNA]</scope>
    <source>
        <strain evidence="2 3">JCM 30547</strain>
    </source>
</reference>
<evidence type="ECO:0000259" key="1">
    <source>
        <dbReference type="Pfam" id="PF01370"/>
    </source>
</evidence>
<dbReference type="InterPro" id="IPR036291">
    <property type="entry name" value="NAD(P)-bd_dom_sf"/>
</dbReference>
<dbReference type="Gene3D" id="3.40.50.720">
    <property type="entry name" value="NAD(P)-binding Rossmann-like Domain"/>
    <property type="match status" value="1"/>
</dbReference>
<proteinExistence type="predicted"/>
<dbReference type="Pfam" id="PF01370">
    <property type="entry name" value="Epimerase"/>
    <property type="match status" value="1"/>
</dbReference>
<protein>
    <submittedName>
        <fullName evidence="2">NAD-dependent epimerase</fullName>
    </submittedName>
</protein>
<evidence type="ECO:0000313" key="3">
    <source>
        <dbReference type="Proteomes" id="UP000295075"/>
    </source>
</evidence>
<evidence type="ECO:0000313" key="2">
    <source>
        <dbReference type="EMBL" id="TDC30019.1"/>
    </source>
</evidence>
<dbReference type="RefSeq" id="WP_132406724.1">
    <property type="nucleotide sequence ID" value="NZ_SMKA01000051.1"/>
</dbReference>
<organism evidence="2 3">
    <name type="scientific">Kribbella albertanoniae</name>
    <dbReference type="NCBI Taxonomy" id="1266829"/>
    <lineage>
        <taxon>Bacteria</taxon>
        <taxon>Bacillati</taxon>
        <taxon>Actinomycetota</taxon>
        <taxon>Actinomycetes</taxon>
        <taxon>Propionibacteriales</taxon>
        <taxon>Kribbellaceae</taxon>
        <taxon>Kribbella</taxon>
    </lineage>
</organism>
<gene>
    <name evidence="2" type="ORF">E1261_14270</name>
</gene>
<dbReference type="OrthoDB" id="8205493at2"/>
<name>A0A4R4Q4Z4_9ACTN</name>
<accession>A0A4R4Q4Z4</accession>
<keyword evidence="3" id="KW-1185">Reference proteome</keyword>
<sequence>MALQVVVGQGPVGTAVARLLVQRGDHVKLISRRGGAPDGIEGVAADATNGDELARIAEGAATIYSCAGPPYPQWATDWPPLGAGLVRAAELSKALLVTTGNLYGYGEVDGPIREDLPLKPNSVKGQVRTQVWTDALKAHEAGRIRTAEVRGSDYLGAGAMSPYSVLVLPKLLAGKAASIPADLDAPHSWTYVGDVARTLIAVADDDTKWGRAWHVPSPEPLSVRALATLTAELAGTAPARISSMPSFVLRLGGLFNSTARASIETQYQWRRPFTVDSTPAMVAFGIEPVPVADAVREMIELNRSTGRQ</sequence>
<dbReference type="AlphaFoldDB" id="A0A4R4Q4Z4"/>
<comment type="caution">
    <text evidence="2">The sequence shown here is derived from an EMBL/GenBank/DDBJ whole genome shotgun (WGS) entry which is preliminary data.</text>
</comment>
<dbReference type="Proteomes" id="UP000295075">
    <property type="component" value="Unassembled WGS sequence"/>
</dbReference>
<dbReference type="EMBL" id="SMKA01000051">
    <property type="protein sequence ID" value="TDC30019.1"/>
    <property type="molecule type" value="Genomic_DNA"/>
</dbReference>